<organism evidence="1">
    <name type="scientific">Phakopsora pachyrhizi</name>
    <name type="common">Asian soybean rust disease fungus</name>
    <dbReference type="NCBI Taxonomy" id="170000"/>
    <lineage>
        <taxon>Eukaryota</taxon>
        <taxon>Fungi</taxon>
        <taxon>Dikarya</taxon>
        <taxon>Basidiomycota</taxon>
        <taxon>Pucciniomycotina</taxon>
        <taxon>Pucciniomycetes</taxon>
        <taxon>Pucciniales</taxon>
        <taxon>Phakopsoraceae</taxon>
        <taxon>Phakopsora</taxon>
    </lineage>
</organism>
<dbReference type="EMBL" id="KT246934">
    <property type="protein sequence ID" value="ALL41025.1"/>
    <property type="molecule type" value="mRNA"/>
</dbReference>
<dbReference type="AlphaFoldDB" id="A0A0S1MJJ4"/>
<name>A0A0S1MJJ4_PHAPC</name>
<accession>A0A0S1MJJ4</accession>
<sequence length="41" mass="4676">MAGKMLVCPLLLLSRSLTPPFLYRLQAFYFNARSVRGNLCN</sequence>
<evidence type="ECO:0000313" key="1">
    <source>
        <dbReference type="EMBL" id="ALL41025.1"/>
    </source>
</evidence>
<reference evidence="1" key="1">
    <citation type="submission" date="2015-07" db="EMBL/GenBank/DDBJ databases">
        <title>Elucidating the P. pachyrhizi secretome and potential effectors.</title>
        <authorList>
            <person name="de Carvalho M.C.C.G."/>
            <person name="Nascimento L.C."/>
            <person name="Darben L.M."/>
            <person name="Polizel-Podanosqui A.M."/>
            <person name="Lopes-Caitar V.S."/>
            <person name="Rocha C.S."/>
            <person name="Qi M."/>
            <person name="Carazolle M."/>
            <person name="Kuwahara M.K."/>
            <person name="Pereira G.A.G."/>
            <person name="Abdelnoor R.V."/>
            <person name="Whitham S.A."/>
            <person name="Marcelino-Guimaraes F.C."/>
        </authorList>
    </citation>
    <scope>NUCLEOTIDE SEQUENCE</scope>
</reference>
<proteinExistence type="evidence at transcript level"/>
<protein>
    <submittedName>
        <fullName evidence="1">Uncharacterized protein</fullName>
    </submittedName>
</protein>